<dbReference type="InterPro" id="IPR032710">
    <property type="entry name" value="NTF2-like_dom_sf"/>
</dbReference>
<comment type="caution">
    <text evidence="2">The sequence shown here is derived from an EMBL/GenBank/DDBJ whole genome shotgun (WGS) entry which is preliminary data.</text>
</comment>
<dbReference type="Proteomes" id="UP000247540">
    <property type="component" value="Unassembled WGS sequence"/>
</dbReference>
<dbReference type="InterPro" id="IPR037401">
    <property type="entry name" value="SnoaL-like"/>
</dbReference>
<name>A0A318SW84_9BURK</name>
<keyword evidence="2" id="KW-0413">Isomerase</keyword>
<dbReference type="EMBL" id="QJTC01000019">
    <property type="protein sequence ID" value="PYE75823.1"/>
    <property type="molecule type" value="Genomic_DNA"/>
</dbReference>
<evidence type="ECO:0000313" key="3">
    <source>
        <dbReference type="Proteomes" id="UP000247540"/>
    </source>
</evidence>
<keyword evidence="3" id="KW-1185">Reference proteome</keyword>
<protein>
    <submittedName>
        <fullName evidence="2">Ketosteroid isomerase-like protein</fullName>
    </submittedName>
</protein>
<dbReference type="RefSeq" id="WP_110466280.1">
    <property type="nucleotide sequence ID" value="NZ_JAMOFZ010000023.1"/>
</dbReference>
<dbReference type="PANTHER" id="PTHR34957:SF1">
    <property type="entry name" value="NUCLEAR TRANSPORT FACTOR 2 (NTF2) FAMILY PROTEIN"/>
    <property type="match status" value="1"/>
</dbReference>
<dbReference type="AlphaFoldDB" id="A0A318SW84"/>
<evidence type="ECO:0000259" key="1">
    <source>
        <dbReference type="Pfam" id="PF13474"/>
    </source>
</evidence>
<proteinExistence type="predicted"/>
<reference evidence="2 3" key="1">
    <citation type="submission" date="2018-06" db="EMBL/GenBank/DDBJ databases">
        <title>Genomic Encyclopedia of Type Strains, Phase III (KMG-III): the genomes of soil and plant-associated and newly described type strains.</title>
        <authorList>
            <person name="Whitman W."/>
        </authorList>
    </citation>
    <scope>NUCLEOTIDE SEQUENCE [LARGE SCALE GENOMIC DNA]</scope>
    <source>
        <strain evidence="2 3">CECT 7646</strain>
    </source>
</reference>
<dbReference type="GO" id="GO:0016853">
    <property type="term" value="F:isomerase activity"/>
    <property type="evidence" value="ECO:0007669"/>
    <property type="project" value="UniProtKB-KW"/>
</dbReference>
<dbReference type="Gene3D" id="3.10.450.50">
    <property type="match status" value="1"/>
</dbReference>
<sequence length="150" mass="16106">MTTAPLRAATVGGTADDIEALFYDALRKGDIAQLMACWADEDDITCVHPGGPRMTGAGEIRAAFEAMFAHGTLQVRTEGLRRVQALASAVHTLVERIVLDLPDGRREACVVATNVYHKTAEGWRLVTHHASLGTPEEAQHTPLGAAPMLH</sequence>
<gene>
    <name evidence="2" type="ORF">DFQ15_11910</name>
</gene>
<feature type="domain" description="SnoaL-like" evidence="1">
    <location>
        <begin position="21"/>
        <end position="132"/>
    </location>
</feature>
<dbReference type="PANTHER" id="PTHR34957">
    <property type="entry name" value="NUCLEAR TRANSPORT FACTOR 2 (NTF2) FAMILY PROTEIN"/>
    <property type="match status" value="1"/>
</dbReference>
<accession>A0A318SW84</accession>
<dbReference type="SUPFAM" id="SSF54427">
    <property type="entry name" value="NTF2-like"/>
    <property type="match status" value="1"/>
</dbReference>
<evidence type="ECO:0000313" key="2">
    <source>
        <dbReference type="EMBL" id="PYE75823.1"/>
    </source>
</evidence>
<dbReference type="OrthoDB" id="5767026at2"/>
<organism evidence="2 3">
    <name type="scientific">Xylophilus ampelinus</name>
    <dbReference type="NCBI Taxonomy" id="54067"/>
    <lineage>
        <taxon>Bacteria</taxon>
        <taxon>Pseudomonadati</taxon>
        <taxon>Pseudomonadota</taxon>
        <taxon>Betaproteobacteria</taxon>
        <taxon>Burkholderiales</taxon>
        <taxon>Xylophilus</taxon>
    </lineage>
</organism>
<dbReference type="Pfam" id="PF13474">
    <property type="entry name" value="SnoaL_3"/>
    <property type="match status" value="1"/>
</dbReference>